<evidence type="ECO:0000259" key="5">
    <source>
        <dbReference type="PROSITE" id="PS50932"/>
    </source>
</evidence>
<keyword evidence="1" id="KW-0805">Transcription regulation</keyword>
<evidence type="ECO:0000256" key="2">
    <source>
        <dbReference type="ARBA" id="ARBA00023125"/>
    </source>
</evidence>
<dbReference type="SUPFAM" id="SSF53822">
    <property type="entry name" value="Periplasmic binding protein-like I"/>
    <property type="match status" value="1"/>
</dbReference>
<name>A0ABX6FL14_9BURK</name>
<sequence>MLQRRQGLQRAERTGTGRLPARRERRHDAERAEMEDEPGRRIHAAHHGDPVQAGRQRQRARAIEGAGRDQPGPQPDAPRPWYRRSGRVDRRPARQVQVLGRRQEPVRPPLRGRQCRLLPEFQAGIGTRHPLVRVATGTRRVPLLHRPAGRQFLTGRPITKDTMSEPKIQDVARLAGVSPSSISNFLNNRMGQMRPDTQAKIQQAIEQLGYRPNNAARQLKTGVASMVGLLVPSLANQFFGALACAVEAAATRYQCHVMTFSTFRDPDRERAVMADLLAYGVKGIITGSALSDTEHLAAVTSRCPVVAFDIKRNDEAHDRITTISMDNAAATAQAVQHLVTLGHRSIALVTPPPYTLNRQERIRGFQQAVAAAGITGELVIADATDGPSDPHGDTRLFELGRSAASRIVTSSARPTAAIAINDMMAIGIGVGLKQLGRRIPADISLVGIDDIFFCAAHDPPLTTLRQPIQAMADAAVKCILAPDDKPDGALFAPELIVRSSTATPPQP</sequence>
<dbReference type="Gene3D" id="1.10.260.40">
    <property type="entry name" value="lambda repressor-like DNA-binding domains"/>
    <property type="match status" value="1"/>
</dbReference>
<keyword evidence="2 6" id="KW-0238">DNA-binding</keyword>
<dbReference type="InterPro" id="IPR028082">
    <property type="entry name" value="Peripla_BP_I"/>
</dbReference>
<dbReference type="InterPro" id="IPR010982">
    <property type="entry name" value="Lambda_DNA-bd_dom_sf"/>
</dbReference>
<keyword evidence="3" id="KW-0804">Transcription</keyword>
<dbReference type="GO" id="GO:0003677">
    <property type="term" value="F:DNA binding"/>
    <property type="evidence" value="ECO:0007669"/>
    <property type="project" value="UniProtKB-KW"/>
</dbReference>
<evidence type="ECO:0000256" key="1">
    <source>
        <dbReference type="ARBA" id="ARBA00023015"/>
    </source>
</evidence>
<evidence type="ECO:0000313" key="6">
    <source>
        <dbReference type="EMBL" id="QGZ38263.1"/>
    </source>
</evidence>
<keyword evidence="7" id="KW-1185">Reference proteome</keyword>
<protein>
    <submittedName>
        <fullName evidence="6">LacI family DNA-binding transcriptional regulator</fullName>
    </submittedName>
</protein>
<dbReference type="PROSITE" id="PS00356">
    <property type="entry name" value="HTH_LACI_1"/>
    <property type="match status" value="1"/>
</dbReference>
<organism evidence="6 7">
    <name type="scientific">Pseudoduganella flava</name>
    <dbReference type="NCBI Taxonomy" id="871742"/>
    <lineage>
        <taxon>Bacteria</taxon>
        <taxon>Pseudomonadati</taxon>
        <taxon>Pseudomonadota</taxon>
        <taxon>Betaproteobacteria</taxon>
        <taxon>Burkholderiales</taxon>
        <taxon>Oxalobacteraceae</taxon>
        <taxon>Telluria group</taxon>
        <taxon>Pseudoduganella</taxon>
    </lineage>
</organism>
<dbReference type="EMBL" id="CP046904">
    <property type="protein sequence ID" value="QGZ38263.1"/>
    <property type="molecule type" value="Genomic_DNA"/>
</dbReference>
<dbReference type="SUPFAM" id="SSF47413">
    <property type="entry name" value="lambda repressor-like DNA-binding domains"/>
    <property type="match status" value="1"/>
</dbReference>
<dbReference type="PANTHER" id="PTHR30146:SF147">
    <property type="entry name" value="HTH-TYPE TRANSCRIPTIONAL REGULATOR DEGA"/>
    <property type="match status" value="1"/>
</dbReference>
<gene>
    <name evidence="6" type="ORF">GO485_03835</name>
</gene>
<dbReference type="Pfam" id="PF13377">
    <property type="entry name" value="Peripla_BP_3"/>
    <property type="match status" value="1"/>
</dbReference>
<evidence type="ECO:0000313" key="7">
    <source>
        <dbReference type="Proteomes" id="UP000437862"/>
    </source>
</evidence>
<dbReference type="CDD" id="cd01392">
    <property type="entry name" value="HTH_LacI"/>
    <property type="match status" value="1"/>
</dbReference>
<feature type="region of interest" description="Disordered" evidence="4">
    <location>
        <begin position="1"/>
        <end position="107"/>
    </location>
</feature>
<evidence type="ECO:0000256" key="3">
    <source>
        <dbReference type="ARBA" id="ARBA00023163"/>
    </source>
</evidence>
<dbReference type="SMART" id="SM00354">
    <property type="entry name" value="HTH_LACI"/>
    <property type="match status" value="1"/>
</dbReference>
<dbReference type="Gene3D" id="3.40.50.2300">
    <property type="match status" value="2"/>
</dbReference>
<dbReference type="InterPro" id="IPR000843">
    <property type="entry name" value="HTH_LacI"/>
</dbReference>
<dbReference type="Pfam" id="PF00356">
    <property type="entry name" value="LacI"/>
    <property type="match status" value="1"/>
</dbReference>
<feature type="domain" description="HTH lacI-type" evidence="5">
    <location>
        <begin position="166"/>
        <end position="221"/>
    </location>
</feature>
<accession>A0ABX6FL14</accession>
<reference evidence="6 7" key="1">
    <citation type="submission" date="2019-12" db="EMBL/GenBank/DDBJ databases">
        <title>Draft Genome Sequences of Six Type Strains of the Genus Massilia.</title>
        <authorList>
            <person name="Miess H."/>
            <person name="Frediansyah A."/>
            <person name="Goeker M."/>
            <person name="Gross H."/>
        </authorList>
    </citation>
    <scope>NUCLEOTIDE SEQUENCE [LARGE SCALE GENOMIC DNA]</scope>
    <source>
        <strain evidence="6 7">DSM 26639</strain>
    </source>
</reference>
<dbReference type="Proteomes" id="UP000437862">
    <property type="component" value="Chromosome"/>
</dbReference>
<dbReference type="PANTHER" id="PTHR30146">
    <property type="entry name" value="LACI-RELATED TRANSCRIPTIONAL REPRESSOR"/>
    <property type="match status" value="1"/>
</dbReference>
<evidence type="ECO:0000256" key="4">
    <source>
        <dbReference type="SAM" id="MobiDB-lite"/>
    </source>
</evidence>
<feature type="compositionally biased region" description="Basic and acidic residues" evidence="4">
    <location>
        <begin position="26"/>
        <end position="40"/>
    </location>
</feature>
<dbReference type="InterPro" id="IPR046335">
    <property type="entry name" value="LacI/GalR-like_sensor"/>
</dbReference>
<dbReference type="PROSITE" id="PS50932">
    <property type="entry name" value="HTH_LACI_2"/>
    <property type="match status" value="1"/>
</dbReference>
<proteinExistence type="predicted"/>